<name>A0A670K3Q1_PODMU</name>
<protein>
    <recommendedName>
        <fullName evidence="3">Harmonin-binding protein USHBP1 PDZ-binding domain-containing protein</fullName>
    </recommendedName>
</protein>
<feature type="region of interest" description="Disordered" evidence="2">
    <location>
        <begin position="551"/>
        <end position="580"/>
    </location>
</feature>
<organism evidence="4 5">
    <name type="scientific">Podarcis muralis</name>
    <name type="common">Wall lizard</name>
    <name type="synonym">Lacerta muralis</name>
    <dbReference type="NCBI Taxonomy" id="64176"/>
    <lineage>
        <taxon>Eukaryota</taxon>
        <taxon>Metazoa</taxon>
        <taxon>Chordata</taxon>
        <taxon>Craniata</taxon>
        <taxon>Vertebrata</taxon>
        <taxon>Euteleostomi</taxon>
        <taxon>Lepidosauria</taxon>
        <taxon>Squamata</taxon>
        <taxon>Bifurcata</taxon>
        <taxon>Unidentata</taxon>
        <taxon>Episquamata</taxon>
        <taxon>Laterata</taxon>
        <taxon>Lacertibaenia</taxon>
        <taxon>Lacertidae</taxon>
        <taxon>Podarcis</taxon>
    </lineage>
</organism>
<sequence length="580" mass="63808">MDKGDEDPAGERFGGDAPDEGAILRYEEHITGLLVTIAHLHGRIESLQRSKAREDDDLCSDLCSEYTASLPRCSLPFPNPTAALPPPAAHPERGDLFLDVHKAVTSLENTVFAHRSRLPSAKAELEGCLEPMKGLEESLRRFQGSEKDPWPQPDPEAQMSGAGFLADGMSIYEREIALYEERNAVLREELEGRDGELDRSKAALCAYQEERDKLQRKVKDLQGALSEMEALPYGATSPVREKESLGLQDPLVAAPNFACCFRGAPSAHPACCLHPGQGPPPEETPAKDMEDQRQELRGFTEKLQGLNQLLSATLQESKGDMEGISLLLGQRESEETALRLAVRCSERCLEAYEVLLSLTATKLHPETEAGGEEGGLCHAGRLSEVKLAVLGEAYRSLRRCGKDVSGKPGLSCLDQRLSELRRSEEGDRKVLRGYIRRLREEQASLKLPPCRPPPGPDSAAARITSRIGTKVAAVQKALRETLPSEAAQPRMEKTRLLQELQEAREALGDLNTRLHLTEKEKQRLALQMYTFRAQEAACLLMARILQGERDELRGQQTASTGSSSSSSGEDSSEVRLTTDQ</sequence>
<feature type="coiled-coil region" evidence="1">
    <location>
        <begin position="169"/>
        <end position="231"/>
    </location>
</feature>
<feature type="compositionally biased region" description="Low complexity" evidence="2">
    <location>
        <begin position="559"/>
        <end position="569"/>
    </location>
</feature>
<evidence type="ECO:0000256" key="2">
    <source>
        <dbReference type="SAM" id="MobiDB-lite"/>
    </source>
</evidence>
<feature type="compositionally biased region" description="Basic and acidic residues" evidence="2">
    <location>
        <begin position="284"/>
        <end position="293"/>
    </location>
</feature>
<dbReference type="Proteomes" id="UP000472272">
    <property type="component" value="Chromosome 18"/>
</dbReference>
<dbReference type="OMA" id="RELCKAH"/>
<accession>A0A670K3Q1</accession>
<evidence type="ECO:0000313" key="5">
    <source>
        <dbReference type="Proteomes" id="UP000472272"/>
    </source>
</evidence>
<feature type="coiled-coil region" evidence="1">
    <location>
        <begin position="493"/>
        <end position="520"/>
    </location>
</feature>
<feature type="region of interest" description="Disordered" evidence="2">
    <location>
        <begin position="273"/>
        <end position="293"/>
    </location>
</feature>
<evidence type="ECO:0000259" key="3">
    <source>
        <dbReference type="Pfam" id="PF10506"/>
    </source>
</evidence>
<proteinExistence type="predicted"/>
<reference evidence="4 5" key="1">
    <citation type="journal article" date="2019" name="Proc. Natl. Acad. Sci. U.S.A.">
        <title>Regulatory changes in pterin and carotenoid genes underlie balanced color polymorphisms in the wall lizard.</title>
        <authorList>
            <person name="Andrade P."/>
            <person name="Pinho C."/>
            <person name="Perez I de Lanuza G."/>
            <person name="Afonso S."/>
            <person name="Brejcha J."/>
            <person name="Rubin C.J."/>
            <person name="Wallerman O."/>
            <person name="Pereira P."/>
            <person name="Sabatino S.J."/>
            <person name="Bellati A."/>
            <person name="Pellitteri-Rosa D."/>
            <person name="Bosakova Z."/>
            <person name="Bunikis I."/>
            <person name="Carretero M.A."/>
            <person name="Feiner N."/>
            <person name="Marsik P."/>
            <person name="Pauperio F."/>
            <person name="Salvi D."/>
            <person name="Soler L."/>
            <person name="While G.M."/>
            <person name="Uller T."/>
            <person name="Font E."/>
            <person name="Andersson L."/>
            <person name="Carneiro M."/>
        </authorList>
    </citation>
    <scope>NUCLEOTIDE SEQUENCE</scope>
</reference>
<reference evidence="4" key="3">
    <citation type="submission" date="2025-09" db="UniProtKB">
        <authorList>
            <consortium name="Ensembl"/>
        </authorList>
    </citation>
    <scope>IDENTIFICATION</scope>
</reference>
<dbReference type="PANTHER" id="PTHR23347">
    <property type="entry name" value="COLORECTAL MUTANT CANCER PROTEIN MCC PROTEIN -RELATED"/>
    <property type="match status" value="1"/>
</dbReference>
<keyword evidence="1" id="KW-0175">Coiled coil</keyword>
<dbReference type="GeneTree" id="ENSGT00530000063974"/>
<feature type="region of interest" description="Disordered" evidence="2">
    <location>
        <begin position="1"/>
        <end position="20"/>
    </location>
</feature>
<dbReference type="Pfam" id="PF10506">
    <property type="entry name" value="USHBP1_PDZ-bd"/>
    <property type="match status" value="1"/>
</dbReference>
<reference evidence="4" key="2">
    <citation type="submission" date="2025-08" db="UniProtKB">
        <authorList>
            <consortium name="Ensembl"/>
        </authorList>
    </citation>
    <scope>IDENTIFICATION</scope>
</reference>
<dbReference type="PANTHER" id="PTHR23347:SF5">
    <property type="entry name" value="HARMONIN-BINDING PROTEIN USHBP1"/>
    <property type="match status" value="1"/>
</dbReference>
<dbReference type="Ensembl" id="ENSPMRT00000032097.1">
    <property type="protein sequence ID" value="ENSPMRP00000030269.1"/>
    <property type="gene ID" value="ENSPMRG00000019571.1"/>
</dbReference>
<feature type="domain" description="Harmonin-binding protein USHBP1 PDZ-binding" evidence="3">
    <location>
        <begin position="296"/>
        <end position="359"/>
    </location>
</feature>
<evidence type="ECO:0000313" key="4">
    <source>
        <dbReference type="Ensembl" id="ENSPMRP00000030269.1"/>
    </source>
</evidence>
<evidence type="ECO:0000256" key="1">
    <source>
        <dbReference type="SAM" id="Coils"/>
    </source>
</evidence>
<dbReference type="InterPro" id="IPR019536">
    <property type="entry name" value="USHBP1_PDZ-bd"/>
</dbReference>
<keyword evidence="5" id="KW-1185">Reference proteome</keyword>
<dbReference type="InterPro" id="IPR040171">
    <property type="entry name" value="USBP1-like"/>
</dbReference>
<dbReference type="AlphaFoldDB" id="A0A670K3Q1"/>